<gene>
    <name evidence="1" type="ORF">SAMN05216600_108138</name>
</gene>
<accession>A0ABY1BEM1</accession>
<keyword evidence="2" id="KW-1185">Reference proteome</keyword>
<dbReference type="RefSeq" id="WP_069519858.1">
    <property type="nucleotide sequence ID" value="NZ_FOFP01000008.1"/>
</dbReference>
<reference evidence="1 2" key="1">
    <citation type="submission" date="2016-10" db="EMBL/GenBank/DDBJ databases">
        <authorList>
            <person name="Varghese N."/>
            <person name="Submissions S."/>
        </authorList>
    </citation>
    <scope>NUCLEOTIDE SEQUENCE [LARGE SCALE GENOMIC DNA]</scope>
    <source>
        <strain evidence="1 2">CIP 109853</strain>
    </source>
</reference>
<protein>
    <submittedName>
        <fullName evidence="1">Uncharacterized protein</fullName>
    </submittedName>
</protein>
<dbReference type="Proteomes" id="UP000198512">
    <property type="component" value="Unassembled WGS sequence"/>
</dbReference>
<dbReference type="EMBL" id="FOFP01000008">
    <property type="protein sequence ID" value="SEQ67109.1"/>
    <property type="molecule type" value="Genomic_DNA"/>
</dbReference>
<evidence type="ECO:0000313" key="1">
    <source>
        <dbReference type="EMBL" id="SEQ67109.1"/>
    </source>
</evidence>
<dbReference type="NCBIfam" id="NF038264">
    <property type="entry name" value="kinase_SiaB"/>
    <property type="match status" value="1"/>
</dbReference>
<organism evidence="1 2">
    <name type="scientific">Pseudomonas cuatrocienegasensis</name>
    <dbReference type="NCBI Taxonomy" id="543360"/>
    <lineage>
        <taxon>Bacteria</taxon>
        <taxon>Pseudomonadati</taxon>
        <taxon>Pseudomonadota</taxon>
        <taxon>Gammaproteobacteria</taxon>
        <taxon>Pseudomonadales</taxon>
        <taxon>Pseudomonadaceae</taxon>
        <taxon>Pseudomonas</taxon>
    </lineage>
</organism>
<dbReference type="NCBIfam" id="NF038262">
    <property type="entry name" value="SiaB_fam_kinase"/>
    <property type="match status" value="1"/>
</dbReference>
<proteinExistence type="predicted"/>
<dbReference type="Pfam" id="PF19788">
    <property type="entry name" value="DUF6272"/>
    <property type="match status" value="1"/>
</dbReference>
<dbReference type="InterPro" id="IPR046239">
    <property type="entry name" value="DUF6272"/>
</dbReference>
<evidence type="ECO:0000313" key="2">
    <source>
        <dbReference type="Proteomes" id="UP000198512"/>
    </source>
</evidence>
<comment type="caution">
    <text evidence="1">The sequence shown here is derived from an EMBL/GenBank/DDBJ whole genome shotgun (WGS) entry which is preliminary data.</text>
</comment>
<sequence length="180" mass="19952">MEPLDLFGMRESYNRQQIMLCFNGPISRSLIEEIGNALRNYLSSENAPASSAMDVFAVYIEMTQNIRHYTRQKDWTDPEAGATVVVARDEQGRYVVSAGNLIESADGERLQAAVQALAGLDKTELKARYKEQLRKPRDEQASSGAGLGLIDIARKASEPLEATLREVDASRSFISLRAVI</sequence>
<name>A0ABY1BEM1_9PSED</name>